<dbReference type="SUPFAM" id="SSF56935">
    <property type="entry name" value="Porins"/>
    <property type="match status" value="2"/>
</dbReference>
<dbReference type="PANTHER" id="PTHR30069:SF29">
    <property type="entry name" value="HEMOGLOBIN AND HEMOGLOBIN-HAPTOGLOBIN-BINDING PROTEIN 1-RELATED"/>
    <property type="match status" value="1"/>
</dbReference>
<dbReference type="Gene3D" id="2.60.40.1120">
    <property type="entry name" value="Carboxypeptidase-like, regulatory domain"/>
    <property type="match status" value="1"/>
</dbReference>
<dbReference type="STRING" id="927664.SAMN05421780_10467"/>
<proteinExistence type="predicted"/>
<keyword evidence="5 8" id="KW-0732">Signal</keyword>
<evidence type="ECO:0000259" key="9">
    <source>
        <dbReference type="Pfam" id="PF07715"/>
    </source>
</evidence>
<evidence type="ECO:0000313" key="11">
    <source>
        <dbReference type="Proteomes" id="UP000199514"/>
    </source>
</evidence>
<dbReference type="OrthoDB" id="905812at2"/>
<evidence type="ECO:0000256" key="3">
    <source>
        <dbReference type="ARBA" id="ARBA00022452"/>
    </source>
</evidence>
<evidence type="ECO:0000313" key="10">
    <source>
        <dbReference type="EMBL" id="SFC26610.1"/>
    </source>
</evidence>
<keyword evidence="7" id="KW-0998">Cell outer membrane</keyword>
<name>A0A1I1I052_9BACT</name>
<evidence type="ECO:0000256" key="6">
    <source>
        <dbReference type="ARBA" id="ARBA00023136"/>
    </source>
</evidence>
<keyword evidence="6" id="KW-0472">Membrane</keyword>
<dbReference type="Pfam" id="PF13620">
    <property type="entry name" value="CarboxypepD_reg"/>
    <property type="match status" value="1"/>
</dbReference>
<dbReference type="Proteomes" id="UP000199514">
    <property type="component" value="Unassembled WGS sequence"/>
</dbReference>
<accession>A0A1I1I052</accession>
<organism evidence="10 11">
    <name type="scientific">Flexibacter flexilis DSM 6793</name>
    <dbReference type="NCBI Taxonomy" id="927664"/>
    <lineage>
        <taxon>Bacteria</taxon>
        <taxon>Pseudomonadati</taxon>
        <taxon>Bacteroidota</taxon>
        <taxon>Cytophagia</taxon>
        <taxon>Cytophagales</taxon>
        <taxon>Flexibacteraceae</taxon>
        <taxon>Flexibacter</taxon>
    </lineage>
</organism>
<sequence>MMRKRLLIMGLFILASLATFAQNGKLAGYILDKDKQPVPFATIKVMSGGQLKGGNQAELNGHYSVSPLTPGSYDVEVSCVGYQTKHVRGVVINLETTTSLNITLPTDAEILQVVDVVYERPLVDKDQTSGGAKLTAKDIAKMPTRSVNSLLSTQASVMSADDGAGISVRGNRTGDNIVFVNGVRQYGGSNPPVESIEEISLITSGVPAQYGDALGAVINITTKGAAEKTSGSAFLETSRPFNKWNQEVGGVTLTGPLVKRKAKLDSTGAVKSNAGTLLGYFATVQFNHSRESNPSYTDYWKVKDSALELMKKNPIFFSSEASNFRSVSDTFSLKQFEKVKYRPNSASGGVQLNASFDFQPTENSILTVGGNFNYTNSRNSAGLTYNVFNYDNNDQNITYDYNAFVRFRQTFKHIGGADAKSALVKNIFYQVQADYSNVTNITQDADLKDKLFQYSYYGKFKDKKALADFDTTTNQGWALASNFGDTLSLVHNDGTTERIALAGKKYYVKGSSILQGFVSDNDPLNSGFTFTPDGPNAIGGRYNTIIQDYTGGSFYNLDALSVLGGAVNGNGIYMGSMYQSGLNGNIAGTDAIISGSGSDYTLGQQTTRYRKTNQEQYRASLQAGFDIKNHSIRIGGEFEQRVSSQFAVRGNLWQAARNQVNTHISTSLLTAVVDENSLKHLADGSILVSGENLANAALQTTFDKNLRAKLSQVRGKEVAINELINIDEIDPNLLSLDMFSTSELYLSNTSPYTTYQGYDIFGNRKRGSKGNAAFYNFFTDQTYMDAFRPNYLAGYIQDKFEINDLIVNVGLRVDRFDVNQPVLKDKYSFTNLQLVGETDFSQFSNKSPVKPGNVGDDWAVYVSSNPDGVEQSKLTVVGYRNGTTWYNANGTEDNSIQQKIIAGTAYPFFNTNSLSESAKSLQQNRGITVDAFKDFKPQVNFMPRVAFSFPVSEQTNFFAHYDILTQRPTPGFNYASPLQYYNLRQLSGVQTLGNPDLLPQKKIDYQVGFDQQINDRSALKLTASYSEIKDLIQIVNVIGAYPTAQYRTYGNQDFTTVKSLSLEYTLRRSENFQASASYTLQFAETSASDFAGRLLQTSTPTLRNVVASNDDQRHAIKLNLDYRINKGDATSAFGKIFENMGVNATFYTGSGLPYTANSAQWGANDQIKGGINSSRLPWNNRTSLRIDRNIEFAQEGKRKKILNVYLYIQNVFNAKNTLNVYDRTGSASDDGFLSSDYGKQTVASTLPSPEAYVMYYNMALANPDFYVTPRRVRIGCSFSF</sequence>
<dbReference type="InterPro" id="IPR039426">
    <property type="entry name" value="TonB-dep_rcpt-like"/>
</dbReference>
<dbReference type="AlphaFoldDB" id="A0A1I1I052"/>
<keyword evidence="10" id="KW-0675">Receptor</keyword>
<keyword evidence="11" id="KW-1185">Reference proteome</keyword>
<evidence type="ECO:0000256" key="8">
    <source>
        <dbReference type="SAM" id="SignalP"/>
    </source>
</evidence>
<dbReference type="Gene3D" id="2.170.130.10">
    <property type="entry name" value="TonB-dependent receptor, plug domain"/>
    <property type="match status" value="1"/>
</dbReference>
<dbReference type="Pfam" id="PF07715">
    <property type="entry name" value="Plug"/>
    <property type="match status" value="1"/>
</dbReference>
<keyword evidence="4" id="KW-0812">Transmembrane</keyword>
<protein>
    <submittedName>
        <fullName evidence="10">TonB-dependent Receptor Plug Domain</fullName>
    </submittedName>
</protein>
<keyword evidence="3" id="KW-1134">Transmembrane beta strand</keyword>
<evidence type="ECO:0000256" key="7">
    <source>
        <dbReference type="ARBA" id="ARBA00023237"/>
    </source>
</evidence>
<feature type="signal peptide" evidence="8">
    <location>
        <begin position="1"/>
        <end position="21"/>
    </location>
</feature>
<dbReference type="GO" id="GO:0044718">
    <property type="term" value="P:siderophore transmembrane transport"/>
    <property type="evidence" value="ECO:0007669"/>
    <property type="project" value="TreeGrafter"/>
</dbReference>
<dbReference type="RefSeq" id="WP_091510539.1">
    <property type="nucleotide sequence ID" value="NZ_FOLE01000004.1"/>
</dbReference>
<dbReference type="Gene3D" id="2.40.170.20">
    <property type="entry name" value="TonB-dependent receptor, beta-barrel domain"/>
    <property type="match status" value="1"/>
</dbReference>
<dbReference type="PANTHER" id="PTHR30069">
    <property type="entry name" value="TONB-DEPENDENT OUTER MEMBRANE RECEPTOR"/>
    <property type="match status" value="1"/>
</dbReference>
<evidence type="ECO:0000256" key="1">
    <source>
        <dbReference type="ARBA" id="ARBA00004571"/>
    </source>
</evidence>
<evidence type="ECO:0000256" key="2">
    <source>
        <dbReference type="ARBA" id="ARBA00022448"/>
    </source>
</evidence>
<feature type="chain" id="PRO_5011492419" evidence="8">
    <location>
        <begin position="22"/>
        <end position="1280"/>
    </location>
</feature>
<feature type="domain" description="TonB-dependent receptor plug" evidence="9">
    <location>
        <begin position="133"/>
        <end position="217"/>
    </location>
</feature>
<dbReference type="GO" id="GO:0009279">
    <property type="term" value="C:cell outer membrane"/>
    <property type="evidence" value="ECO:0007669"/>
    <property type="project" value="UniProtKB-SubCell"/>
</dbReference>
<keyword evidence="2" id="KW-0813">Transport</keyword>
<dbReference type="InterPro" id="IPR008969">
    <property type="entry name" value="CarboxyPept-like_regulatory"/>
</dbReference>
<dbReference type="InterPro" id="IPR037066">
    <property type="entry name" value="Plug_dom_sf"/>
</dbReference>
<gene>
    <name evidence="10" type="ORF">SAMN05421780_10467</name>
</gene>
<dbReference type="EMBL" id="FOLE01000004">
    <property type="protein sequence ID" value="SFC26610.1"/>
    <property type="molecule type" value="Genomic_DNA"/>
</dbReference>
<dbReference type="SUPFAM" id="SSF49464">
    <property type="entry name" value="Carboxypeptidase regulatory domain-like"/>
    <property type="match status" value="1"/>
</dbReference>
<evidence type="ECO:0000256" key="4">
    <source>
        <dbReference type="ARBA" id="ARBA00022692"/>
    </source>
</evidence>
<dbReference type="InterPro" id="IPR036942">
    <property type="entry name" value="Beta-barrel_TonB_sf"/>
</dbReference>
<dbReference type="GO" id="GO:0015344">
    <property type="term" value="F:siderophore uptake transmembrane transporter activity"/>
    <property type="evidence" value="ECO:0007669"/>
    <property type="project" value="TreeGrafter"/>
</dbReference>
<reference evidence="10 11" key="1">
    <citation type="submission" date="2016-10" db="EMBL/GenBank/DDBJ databases">
        <authorList>
            <person name="de Groot N.N."/>
        </authorList>
    </citation>
    <scope>NUCLEOTIDE SEQUENCE [LARGE SCALE GENOMIC DNA]</scope>
    <source>
        <strain evidence="10 11">DSM 6793</strain>
    </source>
</reference>
<comment type="subcellular location">
    <subcellularLocation>
        <location evidence="1">Cell outer membrane</location>
        <topology evidence="1">Multi-pass membrane protein</topology>
    </subcellularLocation>
</comment>
<evidence type="ECO:0000256" key="5">
    <source>
        <dbReference type="ARBA" id="ARBA00022729"/>
    </source>
</evidence>
<dbReference type="InterPro" id="IPR012910">
    <property type="entry name" value="Plug_dom"/>
</dbReference>